<dbReference type="Proteomes" id="UP000495940">
    <property type="component" value="Chromosome"/>
</dbReference>
<dbReference type="InterPro" id="IPR003593">
    <property type="entry name" value="AAA+_ATPase"/>
</dbReference>
<dbReference type="Pfam" id="PF13676">
    <property type="entry name" value="TIR_2"/>
    <property type="match status" value="1"/>
</dbReference>
<name>A0A6G5R6Y9_9ACTN</name>
<dbReference type="InterPro" id="IPR000157">
    <property type="entry name" value="TIR_dom"/>
</dbReference>
<evidence type="ECO:0000313" key="3">
    <source>
        <dbReference type="EMBL" id="QCD53644.1"/>
    </source>
</evidence>
<dbReference type="Pfam" id="PF13365">
    <property type="entry name" value="Trypsin_2"/>
    <property type="match status" value="1"/>
</dbReference>
<evidence type="ECO:0000256" key="1">
    <source>
        <dbReference type="SAM" id="MobiDB-lite"/>
    </source>
</evidence>
<feature type="region of interest" description="Disordered" evidence="1">
    <location>
        <begin position="1"/>
        <end position="69"/>
    </location>
</feature>
<evidence type="ECO:0000313" key="4">
    <source>
        <dbReference type="Proteomes" id="UP000495940"/>
    </source>
</evidence>
<proteinExistence type="predicted"/>
<dbReference type="InterPro" id="IPR009003">
    <property type="entry name" value="Peptidase_S1_PA"/>
</dbReference>
<feature type="compositionally biased region" description="Low complexity" evidence="1">
    <location>
        <begin position="29"/>
        <end position="56"/>
    </location>
</feature>
<dbReference type="Gene3D" id="2.40.10.10">
    <property type="entry name" value="Trypsin-like serine proteases"/>
    <property type="match status" value="1"/>
</dbReference>
<protein>
    <recommendedName>
        <fullName evidence="2">AAA+ ATPase domain-containing protein</fullName>
    </recommendedName>
</protein>
<keyword evidence="4" id="KW-1185">Reference proteome</keyword>
<dbReference type="InterPro" id="IPR027417">
    <property type="entry name" value="P-loop_NTPase"/>
</dbReference>
<feature type="domain" description="AAA+ ATPase" evidence="2">
    <location>
        <begin position="579"/>
        <end position="697"/>
    </location>
</feature>
<reference evidence="3 4" key="1">
    <citation type="submission" date="2017-06" db="EMBL/GenBank/DDBJ databases">
        <title>Complete Genome Sequence of Streptomyces hawaiiensis NRRL 15010 and insights into acyldepsipeptides biosynthesis.</title>
        <authorList>
            <person name="Mariita R.M."/>
            <person name="Sello J.K."/>
        </authorList>
    </citation>
    <scope>NUCLEOTIDE SEQUENCE [LARGE SCALE GENOMIC DNA]</scope>
    <source>
        <strain evidence="3 4">ATCC 12236</strain>
    </source>
</reference>
<dbReference type="EMBL" id="CP021978">
    <property type="protein sequence ID" value="QCD53644.1"/>
    <property type="molecule type" value="Genomic_DNA"/>
</dbReference>
<sequence length="1703" mass="183880">MWPCMPLPWPGSSARMADEPAARPRSGTGPDAVVDAAYGDGPGGPAVFSGQNQDQGQGQGQGHPDPDKEAVSVGEDVVAAAGLEAITRATAGLIDPEDFLQILHDMKRRVARIEIGGRPVGTGVLVAPDVVLTASHVVGTALESERLPDSLEARFDFGTPSGVERTAPHERGVRVPLTELLASSPPSPAERAGSPLSWDAPPDQLDYALLRVGGGQAPYLTGDLSLDRDARGPRGARGHYRLEPGTYDFHGTRLLFIVHHPLGEPARITYTTAQTEINDQGTRIRYPEVNTTPGSSGGPVVDPRGRLVGIHHYAADGVNQGVPASAIARAVVDGPHAWILDPPSPTVHRPSPTAPSLMLSWVPENQPWAERVHDALTALGHDVLMGPAADRSGHRTVREHVDGGGKVLALVSPAYLSDPAMTDERDHIVHDFDHTSAPSRLVPVLVEGEASGSLALLPPVDLRDVPAVPAVPGTPRGTRDHPYEAGTEAVLRQRLASALADSPSVLARPPAPASLQPALGFRSDDPLPRLRLLSDRARQAAGTVSGTVFADGEESQFAAGLYVTRDLEEELLKRLDADAVTPLVVVGEAGCGKTSILWSLARRRCGTPTGEVFFLKATWLVTGPTGDSKVDPDTLVEAIRQARDDRRTVTVLIDTVDVLVNNEDDWVRLVTVVHAAKDAGAAVTMTSRVTEAGELPSEWQRLRLKDYATGAGTGPHTTSEFERAVLAHSRFFTNDPQLREDLISRMLAVVARDISLHPLCLRPLTLRMMFEIYTPGQVPDVVDTTGLYETYWDHRVTCDRRSWDRGSRGSGGGRFDDGLDLDLGETAMALALEMLRTGRPEASVGRVRLPANLTAARLKMEVEHLEARGVGHVAGGVFQFFHQTFFEYAASRALVHGRGAAGLGALVERLQVPDGEDYFLLAVLEQAWLCADRTQETADAATAMVGQLLKTIADDLDDEHPTVRYGLRRAVLSACAQSSLPTQAMLPDLLRVLVSPRLTLPALRQFLELLPSPGRPYEPRDASCLKAAAARADNAWLAVLEVLGRLLPRDPGQVVSTVRMSGLVERATEGGHELSTRGEFAAFLVNLMPTRPADTFPFVKSVTGAALAAENYAYIADVLVRMASLSTLHGEPRTWADRADELLGDTTVASSVLIKAHTSVQLPYLRTLSYTDLVDRLAALVPRFSDGTGPTTVDRSLLNALLTAAADVCPADADPAPLVGLLVEVTRRERIADLSRGSLVRLLDSDTPAGRAVRDLAVDWLVQGMPISEASESEELAYTRAKVARTALEQLDLPPYRVADVAGRAAVTWQSPDGDPVQVWRSGTCLLPLLVRGAHSGIPEARTAIGELPGGFDVRGPDITAWVDPYKKHPSTVEEAGLMMDLLLRIGELQHAKRMLVNGVTLDDASLTRLTASAVEALRAAVPPVRPKGMSPEARTRLKALAELLVVLQRKSGSLSLPWEELAGWIDRVPDPLAVGWLVELVGAGLERNNYPPEASLLLLRAQCGADDTRDGGTLDCVSELGRKARLWCVWWYSVHGTVSDVPEALRLTFHEPVDARAVIKLCNYVFTDRRKTSLTEKECADLLLDVGRRVRASTLGSARRKDIAQAWRAAMWSFVPDCSTDTQMRIVRELPRLDDVFAGDLLQCVPVNRTPELRAALREVTSRPDLGARLQRTVHQLLDQHKRNSSEGGWPDLFADLTRGGG</sequence>
<accession>A0A6G5R6Y9</accession>
<dbReference type="SMART" id="SM00382">
    <property type="entry name" value="AAA"/>
    <property type="match status" value="1"/>
</dbReference>
<organism evidence="3 4">
    <name type="scientific">Streptomyces hawaiiensis</name>
    <dbReference type="NCBI Taxonomy" id="67305"/>
    <lineage>
        <taxon>Bacteria</taxon>
        <taxon>Bacillati</taxon>
        <taxon>Actinomycetota</taxon>
        <taxon>Actinomycetes</taxon>
        <taxon>Kitasatosporales</taxon>
        <taxon>Streptomycetaceae</taxon>
        <taxon>Streptomyces</taxon>
    </lineage>
</organism>
<evidence type="ECO:0000259" key="2">
    <source>
        <dbReference type="SMART" id="SM00382"/>
    </source>
</evidence>
<dbReference type="GO" id="GO:0007165">
    <property type="term" value="P:signal transduction"/>
    <property type="evidence" value="ECO:0007669"/>
    <property type="project" value="InterPro"/>
</dbReference>
<dbReference type="SUPFAM" id="SSF50494">
    <property type="entry name" value="Trypsin-like serine proteases"/>
    <property type="match status" value="1"/>
</dbReference>
<dbReference type="KEGG" id="shaw:CEB94_01020"/>
<dbReference type="InterPro" id="IPR043504">
    <property type="entry name" value="Peptidase_S1_PA_chymotrypsin"/>
</dbReference>
<dbReference type="SUPFAM" id="SSF52540">
    <property type="entry name" value="P-loop containing nucleoside triphosphate hydrolases"/>
    <property type="match status" value="1"/>
</dbReference>
<gene>
    <name evidence="3" type="ORF">CEB94_01020</name>
</gene>